<reference evidence="1 2" key="1">
    <citation type="submission" date="2014-04" db="EMBL/GenBank/DDBJ databases">
        <authorList>
            <consortium name="DOE Joint Genome Institute"/>
            <person name="Kuo A."/>
            <person name="Kohler A."/>
            <person name="Nagy L.G."/>
            <person name="Floudas D."/>
            <person name="Copeland A."/>
            <person name="Barry K.W."/>
            <person name="Cichocki N."/>
            <person name="Veneault-Fourrey C."/>
            <person name="LaButti K."/>
            <person name="Lindquist E.A."/>
            <person name="Lipzen A."/>
            <person name="Lundell T."/>
            <person name="Morin E."/>
            <person name="Murat C."/>
            <person name="Sun H."/>
            <person name="Tunlid A."/>
            <person name="Henrissat B."/>
            <person name="Grigoriev I.V."/>
            <person name="Hibbett D.S."/>
            <person name="Martin F."/>
            <person name="Nordberg H.P."/>
            <person name="Cantor M.N."/>
            <person name="Hua S.X."/>
        </authorList>
    </citation>
    <scope>NUCLEOTIDE SEQUENCE [LARGE SCALE GENOMIC DNA]</scope>
    <source>
        <strain evidence="1 2">Foug A</strain>
    </source>
</reference>
<reference evidence="2" key="2">
    <citation type="submission" date="2015-01" db="EMBL/GenBank/DDBJ databases">
        <title>Evolutionary Origins and Diversification of the Mycorrhizal Mutualists.</title>
        <authorList>
            <consortium name="DOE Joint Genome Institute"/>
            <consortium name="Mycorrhizal Genomics Consortium"/>
            <person name="Kohler A."/>
            <person name="Kuo A."/>
            <person name="Nagy L.G."/>
            <person name="Floudas D."/>
            <person name="Copeland A."/>
            <person name="Barry K.W."/>
            <person name="Cichocki N."/>
            <person name="Veneault-Fourrey C."/>
            <person name="LaButti K."/>
            <person name="Lindquist E.A."/>
            <person name="Lipzen A."/>
            <person name="Lundell T."/>
            <person name="Morin E."/>
            <person name="Murat C."/>
            <person name="Riley R."/>
            <person name="Ohm R."/>
            <person name="Sun H."/>
            <person name="Tunlid A."/>
            <person name="Henrissat B."/>
            <person name="Grigoriev I.V."/>
            <person name="Hibbett D.S."/>
            <person name="Martin F."/>
        </authorList>
    </citation>
    <scope>NUCLEOTIDE SEQUENCE [LARGE SCALE GENOMIC DNA]</scope>
    <source>
        <strain evidence="2">Foug A</strain>
    </source>
</reference>
<dbReference type="EMBL" id="KN822004">
    <property type="protein sequence ID" value="KIM70916.1"/>
    <property type="molecule type" value="Genomic_DNA"/>
</dbReference>
<evidence type="ECO:0000313" key="2">
    <source>
        <dbReference type="Proteomes" id="UP000053989"/>
    </source>
</evidence>
<sequence>MNCEFFLESRVLMFESCSMSIAMYDAPQMLASGINPLTNGKRVAIHGYYAGTCTTLALVSIAPDTTYFRAATSLHSIPYFDAGVKDPNKFQIHTGPISLVDWG</sequence>
<dbReference type="AlphaFoldDB" id="A0A0C3ESU8"/>
<accession>A0A0C3ESU8</accession>
<keyword evidence="2" id="KW-1185">Reference proteome</keyword>
<name>A0A0C3ESU8_9AGAM</name>
<dbReference type="InParanoid" id="A0A0C3ESU8"/>
<proteinExistence type="predicted"/>
<gene>
    <name evidence="1" type="ORF">SCLCIDRAFT_18883</name>
</gene>
<protein>
    <submittedName>
        <fullName evidence="1">Uncharacterized protein</fullName>
    </submittedName>
</protein>
<dbReference type="OrthoDB" id="43744at2759"/>
<evidence type="ECO:0000313" key="1">
    <source>
        <dbReference type="EMBL" id="KIM70916.1"/>
    </source>
</evidence>
<dbReference type="Proteomes" id="UP000053989">
    <property type="component" value="Unassembled WGS sequence"/>
</dbReference>
<dbReference type="HOGENOM" id="CLU_2265296_0_0_1"/>
<organism evidence="1 2">
    <name type="scientific">Scleroderma citrinum Foug A</name>
    <dbReference type="NCBI Taxonomy" id="1036808"/>
    <lineage>
        <taxon>Eukaryota</taxon>
        <taxon>Fungi</taxon>
        <taxon>Dikarya</taxon>
        <taxon>Basidiomycota</taxon>
        <taxon>Agaricomycotina</taxon>
        <taxon>Agaricomycetes</taxon>
        <taxon>Agaricomycetidae</taxon>
        <taxon>Boletales</taxon>
        <taxon>Sclerodermatineae</taxon>
        <taxon>Sclerodermataceae</taxon>
        <taxon>Scleroderma</taxon>
    </lineage>
</organism>